<dbReference type="AlphaFoldDB" id="A0A1G5SCQ7"/>
<keyword evidence="3 9" id="KW-0067">ATP-binding</keyword>
<dbReference type="Pfam" id="PF03951">
    <property type="entry name" value="Gln-synt_N"/>
    <property type="match status" value="1"/>
</dbReference>
<dbReference type="STRING" id="51642.NSMM_120008"/>
<dbReference type="GO" id="GO:0019740">
    <property type="term" value="P:nitrogen utilization"/>
    <property type="evidence" value="ECO:0007669"/>
    <property type="project" value="TreeGrafter"/>
</dbReference>
<sequence length="468" mass="51540">MVADVMKMIQDHEVKFVDLRFTDTSGKEHHVTVPSHAFGADKFEDGHAFDGSSIAGWKGIQASDMLLMPDPGAASLDPFMEETTLLLTCDVVDPSNGQGYNRDPRSLAKRGEIYLKSTGIGDTAFFGPELEFFIFDSVRWHTDMSGCSLKIESEEAAWSTRKNYDSGNSGHRPAIKGGYFPVPPVDSLHDIRSAMCMILDELGIPVEVHHHEVANAGQCEIGTRFNSLVKRADWNQAMKYVIHNVAIAYGKTATFMPKPIVGDNGSGMHVHQSIWKDGKNLFAGNGYAGMSELALYYIGGIMKHAKALNAITNPGTNSYKRLVAGYEAPINIAYSASNRSAAIRIPYASNSKQRRIEIRFPDPSANPYLAFTALLMAGLDGIQDKIHPGEPMDKNLYDLPPEEASMVPNTCASLEDALENLDHDREFLTRGNVFSNDMIDGYIALKSEEAALLRTTTHPVEFAMYYSL</sequence>
<comment type="similarity">
    <text evidence="1 6 7">Belongs to the glutamine synthetase family.</text>
</comment>
<protein>
    <recommendedName>
        <fullName evidence="9">Glutamine synthetase</fullName>
        <ecNumber evidence="9">6.3.1.2</ecNumber>
    </recommendedName>
</protein>
<comment type="subcellular location">
    <subcellularLocation>
        <location evidence="8">Cytoplasm</location>
    </subcellularLocation>
</comment>
<dbReference type="InterPro" id="IPR036651">
    <property type="entry name" value="Gln_synt_N_sf"/>
</dbReference>
<dbReference type="InterPro" id="IPR027303">
    <property type="entry name" value="Gln_synth_gly_rich_site"/>
</dbReference>
<dbReference type="GO" id="GO:0006542">
    <property type="term" value="P:glutamine biosynthetic process"/>
    <property type="evidence" value="ECO:0007669"/>
    <property type="project" value="InterPro"/>
</dbReference>
<feature type="binding site" evidence="2">
    <location>
        <position position="327"/>
    </location>
    <ligand>
        <name>L-glutamate</name>
        <dbReference type="ChEBI" id="CHEBI:29985"/>
    </ligand>
</feature>
<dbReference type="PANTHER" id="PTHR43407:SF2">
    <property type="entry name" value="GLUTAMINE SYNTHETASE"/>
    <property type="match status" value="1"/>
</dbReference>
<feature type="binding site" evidence="3">
    <location>
        <position position="352"/>
    </location>
    <ligand>
        <name>ATP</name>
        <dbReference type="ChEBI" id="CHEBI:30616"/>
    </ligand>
</feature>
<evidence type="ECO:0000313" key="12">
    <source>
        <dbReference type="EMBL" id="SCZ84219.1"/>
    </source>
</evidence>
<evidence type="ECO:0000259" key="10">
    <source>
        <dbReference type="PROSITE" id="PS51986"/>
    </source>
</evidence>
<evidence type="ECO:0000256" key="1">
    <source>
        <dbReference type="ARBA" id="ARBA00009897"/>
    </source>
</evidence>
<dbReference type="SUPFAM" id="SSF54368">
    <property type="entry name" value="Glutamine synthetase, N-terminal domain"/>
    <property type="match status" value="1"/>
</dbReference>
<dbReference type="GO" id="GO:0046872">
    <property type="term" value="F:metal ion binding"/>
    <property type="evidence" value="ECO:0007669"/>
    <property type="project" value="UniProtKB-KW"/>
</dbReference>
<dbReference type="SMART" id="SM01230">
    <property type="entry name" value="Gln-synt_C"/>
    <property type="match status" value="1"/>
</dbReference>
<dbReference type="GO" id="GO:0016020">
    <property type="term" value="C:membrane"/>
    <property type="evidence" value="ECO:0007669"/>
    <property type="project" value="TreeGrafter"/>
</dbReference>
<feature type="binding site" evidence="2">
    <location>
        <position position="339"/>
    </location>
    <ligand>
        <name>L-glutamate</name>
        <dbReference type="ChEBI" id="CHEBI:29985"/>
    </ligand>
</feature>
<dbReference type="SUPFAM" id="SSF55931">
    <property type="entry name" value="Glutamine synthetase/guanido kinase"/>
    <property type="match status" value="1"/>
</dbReference>
<keyword evidence="5" id="KW-0597">Phosphoprotein</keyword>
<feature type="binding site" evidence="4">
    <location>
        <position position="220"/>
    </location>
    <ligand>
        <name>Mg(2+)</name>
        <dbReference type="ChEBI" id="CHEBI:18420"/>
        <label>1</label>
    </ligand>
</feature>
<dbReference type="FunFam" id="3.30.590.10:FF:000001">
    <property type="entry name" value="Glutamine synthetase"/>
    <property type="match status" value="1"/>
</dbReference>
<dbReference type="InterPro" id="IPR014746">
    <property type="entry name" value="Gln_synth/guanido_kin_cat_dom"/>
</dbReference>
<feature type="modified residue" description="O-AMP-tyrosine" evidence="5">
    <location>
        <position position="397"/>
    </location>
</feature>
<comment type="catalytic activity">
    <reaction evidence="9">
        <text>L-glutamate + NH4(+) + ATP = L-glutamine + ADP + phosphate + H(+)</text>
        <dbReference type="Rhea" id="RHEA:16169"/>
        <dbReference type="ChEBI" id="CHEBI:15378"/>
        <dbReference type="ChEBI" id="CHEBI:28938"/>
        <dbReference type="ChEBI" id="CHEBI:29985"/>
        <dbReference type="ChEBI" id="CHEBI:30616"/>
        <dbReference type="ChEBI" id="CHEBI:43474"/>
        <dbReference type="ChEBI" id="CHEBI:58359"/>
        <dbReference type="ChEBI" id="CHEBI:456216"/>
        <dbReference type="EC" id="6.3.1.2"/>
    </reaction>
</comment>
<evidence type="ECO:0000256" key="9">
    <source>
        <dbReference type="RuleBase" id="RU004356"/>
    </source>
</evidence>
<feature type="binding site" evidence="2">
    <location>
        <position position="321"/>
    </location>
    <ligand>
        <name>L-glutamate</name>
        <dbReference type="ChEBI" id="CHEBI:29985"/>
    </ligand>
</feature>
<dbReference type="Pfam" id="PF00120">
    <property type="entry name" value="Gln-synt_C"/>
    <property type="match status" value="1"/>
</dbReference>
<evidence type="ECO:0000256" key="8">
    <source>
        <dbReference type="RuleBase" id="RU000387"/>
    </source>
</evidence>
<feature type="binding site" evidence="4">
    <location>
        <position position="269"/>
    </location>
    <ligand>
        <name>Mg(2+)</name>
        <dbReference type="ChEBI" id="CHEBI:18420"/>
        <label>1</label>
    </ligand>
</feature>
<dbReference type="PROSITE" id="PS51987">
    <property type="entry name" value="GS_CATALYTIC"/>
    <property type="match status" value="1"/>
</dbReference>
<dbReference type="GO" id="GO:0005737">
    <property type="term" value="C:cytoplasm"/>
    <property type="evidence" value="ECO:0007669"/>
    <property type="project" value="UniProtKB-SubCell"/>
</dbReference>
<dbReference type="PROSITE" id="PS00182">
    <property type="entry name" value="GLNA_ADENYLATION"/>
    <property type="match status" value="1"/>
</dbReference>
<feature type="binding site" evidence="4">
    <location>
        <position position="129"/>
    </location>
    <ligand>
        <name>Mg(2+)</name>
        <dbReference type="ChEBI" id="CHEBI:18420"/>
        <label>1</label>
    </ligand>
</feature>
<evidence type="ECO:0000256" key="4">
    <source>
        <dbReference type="PIRSR" id="PIRSR604809-3"/>
    </source>
</evidence>
<dbReference type="GO" id="GO:0004356">
    <property type="term" value="F:glutamine synthetase activity"/>
    <property type="evidence" value="ECO:0007669"/>
    <property type="project" value="UniProtKB-EC"/>
</dbReference>
<evidence type="ECO:0000256" key="7">
    <source>
        <dbReference type="RuleBase" id="RU000384"/>
    </source>
</evidence>
<feature type="binding site" evidence="2">
    <location>
        <position position="359"/>
    </location>
    <ligand>
        <name>L-glutamate</name>
        <dbReference type="ChEBI" id="CHEBI:29985"/>
    </ligand>
</feature>
<dbReference type="EC" id="6.3.1.2" evidence="9"/>
<feature type="binding site" evidence="3">
    <location>
        <position position="339"/>
    </location>
    <ligand>
        <name>ATP</name>
        <dbReference type="ChEBI" id="CHEBI:30616"/>
    </ligand>
</feature>
<dbReference type="NCBIfam" id="TIGR00653">
    <property type="entry name" value="GlnA"/>
    <property type="match status" value="1"/>
</dbReference>
<evidence type="ECO:0000313" key="13">
    <source>
        <dbReference type="Proteomes" id="UP000198729"/>
    </source>
</evidence>
<organism evidence="12 13">
    <name type="scientific">Nitrosomonas mobilis</name>
    <dbReference type="NCBI Taxonomy" id="51642"/>
    <lineage>
        <taxon>Bacteria</taxon>
        <taxon>Pseudomonadati</taxon>
        <taxon>Pseudomonadota</taxon>
        <taxon>Betaproteobacteria</taxon>
        <taxon>Nitrosomonadales</taxon>
        <taxon>Nitrosomonadaceae</taxon>
        <taxon>Nitrosomonas</taxon>
    </lineage>
</organism>
<feature type="binding site" evidence="3">
    <location>
        <position position="207"/>
    </location>
    <ligand>
        <name>ATP</name>
        <dbReference type="ChEBI" id="CHEBI:30616"/>
    </ligand>
</feature>
<evidence type="ECO:0000256" key="3">
    <source>
        <dbReference type="PIRSR" id="PIRSR604809-2"/>
    </source>
</evidence>
<dbReference type="InterPro" id="IPR027302">
    <property type="entry name" value="Gln_synth_N_conserv_site"/>
</dbReference>
<dbReference type="InterPro" id="IPR004809">
    <property type="entry name" value="Gln_synth_I"/>
</dbReference>
<dbReference type="InterPro" id="IPR008146">
    <property type="entry name" value="Gln_synth_cat_dom"/>
</dbReference>
<evidence type="ECO:0000256" key="6">
    <source>
        <dbReference type="PROSITE-ProRule" id="PRU01330"/>
    </source>
</evidence>
<comment type="cofactor">
    <cofactor evidence="4">
        <name>Mg(2+)</name>
        <dbReference type="ChEBI" id="CHEBI:18420"/>
    </cofactor>
    <text evidence="4">Binds 2 Mg(2+) ions per subunit.</text>
</comment>
<proteinExistence type="inferred from homology"/>
<keyword evidence="9 12" id="KW-0436">Ligase</keyword>
<keyword evidence="4" id="KW-0460">Magnesium</keyword>
<feature type="binding site" evidence="3">
    <location>
        <begin position="271"/>
        <end position="273"/>
    </location>
    <ligand>
        <name>ATP</name>
        <dbReference type="ChEBI" id="CHEBI:30616"/>
    </ligand>
</feature>
<feature type="binding site" evidence="4">
    <location>
        <position position="212"/>
    </location>
    <ligand>
        <name>Mg(2+)</name>
        <dbReference type="ChEBI" id="CHEBI:18420"/>
        <label>1</label>
    </ligand>
</feature>
<dbReference type="Gene3D" id="3.10.20.70">
    <property type="entry name" value="Glutamine synthetase, N-terminal domain"/>
    <property type="match status" value="1"/>
</dbReference>
<evidence type="ECO:0000256" key="2">
    <source>
        <dbReference type="PIRSR" id="PIRSR604809-1"/>
    </source>
</evidence>
<evidence type="ECO:0000259" key="11">
    <source>
        <dbReference type="PROSITE" id="PS51987"/>
    </source>
</evidence>
<feature type="binding site" evidence="4">
    <location>
        <position position="131"/>
    </location>
    <ligand>
        <name>Mg(2+)</name>
        <dbReference type="ChEBI" id="CHEBI:18420"/>
        <label>1</label>
    </ligand>
</feature>
<dbReference type="Proteomes" id="UP000198729">
    <property type="component" value="Unassembled WGS sequence"/>
</dbReference>
<keyword evidence="13" id="KW-1185">Reference proteome</keyword>
<reference evidence="12 13" key="1">
    <citation type="submission" date="2016-10" db="EMBL/GenBank/DDBJ databases">
        <authorList>
            <person name="de Groot N.N."/>
        </authorList>
    </citation>
    <scope>NUCLEOTIDE SEQUENCE [LARGE SCALE GENOMIC DNA]</scope>
    <source>
        <strain evidence="12">1</strain>
    </source>
</reference>
<dbReference type="EMBL" id="FMWO01000017">
    <property type="protein sequence ID" value="SCZ84219.1"/>
    <property type="molecule type" value="Genomic_DNA"/>
</dbReference>
<dbReference type="Gene3D" id="3.30.590.10">
    <property type="entry name" value="Glutamine synthetase/guanido kinase, catalytic domain"/>
    <property type="match status" value="1"/>
</dbReference>
<keyword evidence="4" id="KW-0479">Metal-binding</keyword>
<accession>A0A1G5SCQ7</accession>
<dbReference type="FunFam" id="3.10.20.70:FF:000001">
    <property type="entry name" value="Glutamine synthetase"/>
    <property type="match status" value="1"/>
</dbReference>
<gene>
    <name evidence="12" type="primary">glnA</name>
    <name evidence="12" type="ORF">NSMM_120008</name>
</gene>
<dbReference type="GO" id="GO:0005524">
    <property type="term" value="F:ATP binding"/>
    <property type="evidence" value="ECO:0007669"/>
    <property type="project" value="UniProtKB-KW"/>
</dbReference>
<keyword evidence="3 9" id="KW-0547">Nucleotide-binding</keyword>
<name>A0A1G5SCQ7_9PROT</name>
<dbReference type="PROSITE" id="PS51986">
    <property type="entry name" value="GS_BETA_GRASP"/>
    <property type="match status" value="1"/>
</dbReference>
<dbReference type="InterPro" id="IPR008147">
    <property type="entry name" value="Gln_synt_N"/>
</dbReference>
<feature type="binding site" evidence="2">
    <location>
        <begin position="264"/>
        <end position="265"/>
    </location>
    <ligand>
        <name>L-glutamate</name>
        <dbReference type="ChEBI" id="CHEBI:29985"/>
    </ligand>
</feature>
<feature type="binding site" evidence="4">
    <location>
        <position position="357"/>
    </location>
    <ligand>
        <name>Mg(2+)</name>
        <dbReference type="ChEBI" id="CHEBI:18420"/>
        <label>1</label>
    </ligand>
</feature>
<dbReference type="PANTHER" id="PTHR43407">
    <property type="entry name" value="GLUTAMINE SYNTHETASE"/>
    <property type="match status" value="1"/>
</dbReference>
<feature type="domain" description="GS beta-grasp" evidence="10">
    <location>
        <begin position="12"/>
        <end position="96"/>
    </location>
</feature>
<evidence type="ECO:0000256" key="5">
    <source>
        <dbReference type="PIRSR" id="PIRSR604809-50"/>
    </source>
</evidence>
<dbReference type="PROSITE" id="PS00180">
    <property type="entry name" value="GLNA_1"/>
    <property type="match status" value="1"/>
</dbReference>
<comment type="subunit">
    <text evidence="8">Oligomer of 12 subunits arranged in the form of two hexagons.</text>
</comment>
<keyword evidence="8" id="KW-0963">Cytoplasm</keyword>
<feature type="domain" description="GS catalytic" evidence="11">
    <location>
        <begin position="104"/>
        <end position="468"/>
    </location>
</feature>
<dbReference type="InterPro" id="IPR001637">
    <property type="entry name" value="Gln_synth_I_adenylation_site"/>
</dbReference>
<dbReference type="PROSITE" id="PS00181">
    <property type="entry name" value="GLNA_ATP"/>
    <property type="match status" value="1"/>
</dbReference>